<protein>
    <recommendedName>
        <fullName evidence="3">Transposase</fullName>
    </recommendedName>
</protein>
<comment type="caution">
    <text evidence="1">The sequence shown here is derived from an EMBL/GenBank/DDBJ whole genome shotgun (WGS) entry which is preliminary data.</text>
</comment>
<dbReference type="EMBL" id="JARKIB010000242">
    <property type="protein sequence ID" value="KAJ7720255.1"/>
    <property type="molecule type" value="Genomic_DNA"/>
</dbReference>
<dbReference type="AlphaFoldDB" id="A0AAD7HGV4"/>
<evidence type="ECO:0000313" key="2">
    <source>
        <dbReference type="Proteomes" id="UP001215598"/>
    </source>
</evidence>
<organism evidence="1 2">
    <name type="scientific">Mycena metata</name>
    <dbReference type="NCBI Taxonomy" id="1033252"/>
    <lineage>
        <taxon>Eukaryota</taxon>
        <taxon>Fungi</taxon>
        <taxon>Dikarya</taxon>
        <taxon>Basidiomycota</taxon>
        <taxon>Agaricomycotina</taxon>
        <taxon>Agaricomycetes</taxon>
        <taxon>Agaricomycetidae</taxon>
        <taxon>Agaricales</taxon>
        <taxon>Marasmiineae</taxon>
        <taxon>Mycenaceae</taxon>
        <taxon>Mycena</taxon>
    </lineage>
</organism>
<dbReference type="SUPFAM" id="SSF46689">
    <property type="entry name" value="Homeodomain-like"/>
    <property type="match status" value="1"/>
</dbReference>
<sequence length="153" mass="17336">MPERLSSDLKDRIVKWYFDDNLTMRDIVSLADVSLGLVSKTITLYCEYGQVTNPNSRRTGRPRLLNDGDENYIRAILVANPTLYLDEIQSKLASVCGAELSISGIARVLTRLQLNRKQLSKQAAEHNDQLRTVWEAEMAQYTDPDVFVALDES</sequence>
<name>A0AAD7HGV4_9AGAR</name>
<evidence type="ECO:0008006" key="3">
    <source>
        <dbReference type="Google" id="ProtNLM"/>
    </source>
</evidence>
<evidence type="ECO:0000313" key="1">
    <source>
        <dbReference type="EMBL" id="KAJ7720255.1"/>
    </source>
</evidence>
<dbReference type="InterPro" id="IPR009057">
    <property type="entry name" value="Homeodomain-like_sf"/>
</dbReference>
<feature type="non-terminal residue" evidence="1">
    <location>
        <position position="153"/>
    </location>
</feature>
<proteinExistence type="predicted"/>
<gene>
    <name evidence="1" type="ORF">B0H16DRAFT_1219261</name>
</gene>
<reference evidence="1" key="1">
    <citation type="submission" date="2023-03" db="EMBL/GenBank/DDBJ databases">
        <title>Massive genome expansion in bonnet fungi (Mycena s.s.) driven by repeated elements and novel gene families across ecological guilds.</title>
        <authorList>
            <consortium name="Lawrence Berkeley National Laboratory"/>
            <person name="Harder C.B."/>
            <person name="Miyauchi S."/>
            <person name="Viragh M."/>
            <person name="Kuo A."/>
            <person name="Thoen E."/>
            <person name="Andreopoulos B."/>
            <person name="Lu D."/>
            <person name="Skrede I."/>
            <person name="Drula E."/>
            <person name="Henrissat B."/>
            <person name="Morin E."/>
            <person name="Kohler A."/>
            <person name="Barry K."/>
            <person name="LaButti K."/>
            <person name="Morin E."/>
            <person name="Salamov A."/>
            <person name="Lipzen A."/>
            <person name="Mereny Z."/>
            <person name="Hegedus B."/>
            <person name="Baldrian P."/>
            <person name="Stursova M."/>
            <person name="Weitz H."/>
            <person name="Taylor A."/>
            <person name="Grigoriev I.V."/>
            <person name="Nagy L.G."/>
            <person name="Martin F."/>
            <person name="Kauserud H."/>
        </authorList>
    </citation>
    <scope>NUCLEOTIDE SEQUENCE</scope>
    <source>
        <strain evidence="1">CBHHK182m</strain>
    </source>
</reference>
<accession>A0AAD7HGV4</accession>
<dbReference type="Proteomes" id="UP001215598">
    <property type="component" value="Unassembled WGS sequence"/>
</dbReference>
<keyword evidence="2" id="KW-1185">Reference proteome</keyword>